<sequence length="306" mass="31525">MTFTVIARDPATGDLGIATTTHAFGVGPVADHTRPGVGVVATQSFVEVSYGPQGLDLIEAGVPVQEALEKLLAVDEAREIRQVALMDAAGNVAHFTGRQCVPSCGAVVGDGAIAIGNMLATDDVLPSTLAAVTGDGDFAERLLGALDAGQAAGGDARGTMSAALRIISAERPAGSWLGTSLDLRVDFAVDPLAGLRRDLAVKRAYDIFFGAVFAPGLVTGSDAVTGDELEAALAALAGAQRTLGADREATLWQAVLLLRADRRADGIALAADVLRTRPAFARFVDGLHEIGTIDLGSDEILREATR</sequence>
<evidence type="ECO:0000313" key="1">
    <source>
        <dbReference type="EMBL" id="MTD15481.1"/>
    </source>
</evidence>
<reference evidence="1 2" key="1">
    <citation type="submission" date="2019-11" db="EMBL/GenBank/DDBJ databases">
        <authorList>
            <person name="Jiang L.-Q."/>
        </authorList>
    </citation>
    <scope>NUCLEOTIDE SEQUENCE [LARGE SCALE GENOMIC DNA]</scope>
    <source>
        <strain evidence="1 2">YIM 132087</strain>
    </source>
</reference>
<dbReference type="InterPro" id="IPR029055">
    <property type="entry name" value="Ntn_hydrolases_N"/>
</dbReference>
<keyword evidence="2" id="KW-1185">Reference proteome</keyword>
<dbReference type="RefSeq" id="WP_154769479.1">
    <property type="nucleotide sequence ID" value="NZ_WLYK01000006.1"/>
</dbReference>
<evidence type="ECO:0000313" key="2">
    <source>
        <dbReference type="Proteomes" id="UP000460221"/>
    </source>
</evidence>
<protein>
    <submittedName>
        <fullName evidence="1">DUF1028 domain-containing protein</fullName>
    </submittedName>
</protein>
<name>A0A7K1FMT5_9ACTN</name>
<gene>
    <name evidence="1" type="ORF">GIS00_16215</name>
</gene>
<dbReference type="PANTHER" id="PTHR39328:SF1">
    <property type="entry name" value="BLL2871 PROTEIN"/>
    <property type="match status" value="1"/>
</dbReference>
<dbReference type="SUPFAM" id="SSF56235">
    <property type="entry name" value="N-terminal nucleophile aminohydrolases (Ntn hydrolases)"/>
    <property type="match status" value="1"/>
</dbReference>
<dbReference type="EMBL" id="WLYK01000006">
    <property type="protein sequence ID" value="MTD15481.1"/>
    <property type="molecule type" value="Genomic_DNA"/>
</dbReference>
<dbReference type="Proteomes" id="UP000460221">
    <property type="component" value="Unassembled WGS sequence"/>
</dbReference>
<dbReference type="InterPro" id="IPR010430">
    <property type="entry name" value="DUF1028"/>
</dbReference>
<organism evidence="1 2">
    <name type="scientific">Nakamurella alba</name>
    <dbReference type="NCBI Taxonomy" id="2665158"/>
    <lineage>
        <taxon>Bacteria</taxon>
        <taxon>Bacillati</taxon>
        <taxon>Actinomycetota</taxon>
        <taxon>Actinomycetes</taxon>
        <taxon>Nakamurellales</taxon>
        <taxon>Nakamurellaceae</taxon>
        <taxon>Nakamurella</taxon>
    </lineage>
</organism>
<proteinExistence type="predicted"/>
<dbReference type="Gene3D" id="3.60.20.10">
    <property type="entry name" value="Glutamine Phosphoribosylpyrophosphate, subunit 1, domain 1"/>
    <property type="match status" value="1"/>
</dbReference>
<accession>A0A7K1FMT5</accession>
<dbReference type="PANTHER" id="PTHR39328">
    <property type="entry name" value="BLL2871 PROTEIN"/>
    <property type="match status" value="1"/>
</dbReference>
<dbReference type="AlphaFoldDB" id="A0A7K1FMT5"/>
<dbReference type="Pfam" id="PF06267">
    <property type="entry name" value="DUF1028"/>
    <property type="match status" value="1"/>
</dbReference>
<comment type="caution">
    <text evidence="1">The sequence shown here is derived from an EMBL/GenBank/DDBJ whole genome shotgun (WGS) entry which is preliminary data.</text>
</comment>